<name>A0ABY2XJ63_9GAMM</name>
<dbReference type="RefSeq" id="WP_138773075.1">
    <property type="nucleotide sequence ID" value="NZ_JBHSSX010000003.1"/>
</dbReference>
<gene>
    <name evidence="1" type="ORF">FGS76_12960</name>
</gene>
<sequence length="98" mass="11447">MNRFIKWFRKTTFEGTILKQVGTVNDCMSSPPLIKSRMRIEAFRLRGQPRLPAIRLNMVFTAPITYQTAPFFMSTSEARKMIDLLEQAIEESERCDRS</sequence>
<dbReference type="Proteomes" id="UP000739180">
    <property type="component" value="Unassembled WGS sequence"/>
</dbReference>
<dbReference type="EMBL" id="VCQT01000038">
    <property type="protein sequence ID" value="TMW11930.1"/>
    <property type="molecule type" value="Genomic_DNA"/>
</dbReference>
<accession>A0ABY2XJ63</accession>
<comment type="caution">
    <text evidence="1">The sequence shown here is derived from an EMBL/GenBank/DDBJ whole genome shotgun (WGS) entry which is preliminary data.</text>
</comment>
<keyword evidence="2" id="KW-1185">Reference proteome</keyword>
<evidence type="ECO:0000313" key="2">
    <source>
        <dbReference type="Proteomes" id="UP000739180"/>
    </source>
</evidence>
<proteinExistence type="predicted"/>
<evidence type="ECO:0000313" key="1">
    <source>
        <dbReference type="EMBL" id="TMW11930.1"/>
    </source>
</evidence>
<organism evidence="1 2">
    <name type="scientific">Alloalcanivorax gelatiniphagus</name>
    <dbReference type="NCBI Taxonomy" id="1194167"/>
    <lineage>
        <taxon>Bacteria</taxon>
        <taxon>Pseudomonadati</taxon>
        <taxon>Pseudomonadota</taxon>
        <taxon>Gammaproteobacteria</taxon>
        <taxon>Oceanospirillales</taxon>
        <taxon>Alcanivoracaceae</taxon>
        <taxon>Alloalcanivorax</taxon>
    </lineage>
</organism>
<reference evidence="1 2" key="1">
    <citation type="submission" date="2019-05" db="EMBL/GenBank/DDBJ databases">
        <title>Genome of Alcanivorax gelatiniphagus, an oil degrading marine bacteria.</title>
        <authorList>
            <person name="Kwon K.K."/>
        </authorList>
    </citation>
    <scope>NUCLEOTIDE SEQUENCE [LARGE SCALE GENOMIC DNA]</scope>
    <source>
        <strain evidence="1 2">MEBiC 08158</strain>
    </source>
</reference>
<protein>
    <submittedName>
        <fullName evidence="1">Uncharacterized protein</fullName>
    </submittedName>
</protein>